<reference evidence="2" key="1">
    <citation type="submission" date="2016-11" db="UniProtKB">
        <authorList>
            <consortium name="WormBaseParasite"/>
        </authorList>
    </citation>
    <scope>IDENTIFICATION</scope>
    <source>
        <strain evidence="2">KR3021</strain>
    </source>
</reference>
<dbReference type="Proteomes" id="UP000095286">
    <property type="component" value="Unplaced"/>
</dbReference>
<accession>A0AC35TPT2</accession>
<dbReference type="WBParaSite" id="RSKR_0000282100.1">
    <property type="protein sequence ID" value="RSKR_0000282100.1"/>
    <property type="gene ID" value="RSKR_0000282100"/>
</dbReference>
<name>A0AC35TPT2_9BILA</name>
<proteinExistence type="predicted"/>
<sequence>MVKVSTVIGADIPKGQPQSGRWWKTESTKFSKIKKNKAAKKAWDRKAEEKTKMQATKMRQQQIRDQDAEEKRVAKERRLENVKRREENTKKNEIVQVINNTEKLRRMKKKDLRKLVKRDTN</sequence>
<evidence type="ECO:0000313" key="2">
    <source>
        <dbReference type="WBParaSite" id="RSKR_0000282100.1"/>
    </source>
</evidence>
<protein>
    <submittedName>
        <fullName evidence="2">Coiled-coil domain-containing protein 86</fullName>
    </submittedName>
</protein>
<organism evidence="1 2">
    <name type="scientific">Rhabditophanes sp. KR3021</name>
    <dbReference type="NCBI Taxonomy" id="114890"/>
    <lineage>
        <taxon>Eukaryota</taxon>
        <taxon>Metazoa</taxon>
        <taxon>Ecdysozoa</taxon>
        <taxon>Nematoda</taxon>
        <taxon>Chromadorea</taxon>
        <taxon>Rhabditida</taxon>
        <taxon>Tylenchina</taxon>
        <taxon>Panagrolaimomorpha</taxon>
        <taxon>Strongyloidoidea</taxon>
        <taxon>Alloionematidae</taxon>
        <taxon>Rhabditophanes</taxon>
    </lineage>
</organism>
<evidence type="ECO:0000313" key="1">
    <source>
        <dbReference type="Proteomes" id="UP000095286"/>
    </source>
</evidence>